<name>A0ABP8NPU0_9BACT</name>
<comment type="similarity">
    <text evidence="6">Belongs to the purine/pyrimidine phosphoribosyltransferase family. PyrE subfamily.</text>
</comment>
<dbReference type="HAMAP" id="MF_01208">
    <property type="entry name" value="PyrE"/>
    <property type="match status" value="1"/>
</dbReference>
<dbReference type="Gene3D" id="3.40.50.2020">
    <property type="match status" value="1"/>
</dbReference>
<keyword evidence="5 6" id="KW-0665">Pyrimidine biosynthesis</keyword>
<dbReference type="InterPro" id="IPR029057">
    <property type="entry name" value="PRTase-like"/>
</dbReference>
<feature type="binding site" evidence="6">
    <location>
        <position position="100"/>
    </location>
    <ligand>
        <name>5-phospho-alpha-D-ribose 1-diphosphate</name>
        <dbReference type="ChEBI" id="CHEBI:58017"/>
        <note>ligand shared between dimeric partners</note>
    </ligand>
</feature>
<feature type="binding site" description="in other chain" evidence="6">
    <location>
        <begin position="122"/>
        <end position="130"/>
    </location>
    <ligand>
        <name>5-phospho-alpha-D-ribose 1-diphosphate</name>
        <dbReference type="ChEBI" id="CHEBI:58017"/>
        <note>ligand shared between dimeric partners</note>
    </ligand>
</feature>
<protein>
    <recommendedName>
        <fullName evidence="2 6">Orotate phosphoribosyltransferase</fullName>
        <shortName evidence="6">OPRT</shortName>
        <shortName evidence="6">OPRTase</shortName>
        <ecNumber evidence="2 6">2.4.2.10</ecNumber>
    </recommendedName>
</protein>
<comment type="cofactor">
    <cofactor evidence="6">
        <name>Mg(2+)</name>
        <dbReference type="ChEBI" id="CHEBI:18420"/>
    </cofactor>
</comment>
<feature type="binding site" evidence="6">
    <location>
        <position position="126"/>
    </location>
    <ligand>
        <name>orotate</name>
        <dbReference type="ChEBI" id="CHEBI:30839"/>
    </ligand>
</feature>
<evidence type="ECO:0000256" key="2">
    <source>
        <dbReference type="ARBA" id="ARBA00011971"/>
    </source>
</evidence>
<organism evidence="8 9">
    <name type="scientific">Nemorincola caseinilytica</name>
    <dbReference type="NCBI Taxonomy" id="2054315"/>
    <lineage>
        <taxon>Bacteria</taxon>
        <taxon>Pseudomonadati</taxon>
        <taxon>Bacteroidota</taxon>
        <taxon>Chitinophagia</taxon>
        <taxon>Chitinophagales</taxon>
        <taxon>Chitinophagaceae</taxon>
        <taxon>Nemorincola</taxon>
    </lineage>
</organism>
<dbReference type="CDD" id="cd06223">
    <property type="entry name" value="PRTases_typeI"/>
    <property type="match status" value="1"/>
</dbReference>
<evidence type="ECO:0000256" key="3">
    <source>
        <dbReference type="ARBA" id="ARBA00022676"/>
    </source>
</evidence>
<feature type="domain" description="Phosphoribosyltransferase" evidence="7">
    <location>
        <begin position="64"/>
        <end position="152"/>
    </location>
</feature>
<comment type="catalytic activity">
    <reaction evidence="6">
        <text>orotidine 5'-phosphate + diphosphate = orotate + 5-phospho-alpha-D-ribose 1-diphosphate</text>
        <dbReference type="Rhea" id="RHEA:10380"/>
        <dbReference type="ChEBI" id="CHEBI:30839"/>
        <dbReference type="ChEBI" id="CHEBI:33019"/>
        <dbReference type="ChEBI" id="CHEBI:57538"/>
        <dbReference type="ChEBI" id="CHEBI:58017"/>
        <dbReference type="EC" id="2.4.2.10"/>
    </reaction>
</comment>
<gene>
    <name evidence="6 8" type="primary">pyrE</name>
    <name evidence="8" type="ORF">GCM10023093_29750</name>
</gene>
<dbReference type="InterPro" id="IPR023031">
    <property type="entry name" value="OPRT"/>
</dbReference>
<evidence type="ECO:0000313" key="8">
    <source>
        <dbReference type="EMBL" id="GAA4469760.1"/>
    </source>
</evidence>
<evidence type="ECO:0000256" key="5">
    <source>
        <dbReference type="ARBA" id="ARBA00022975"/>
    </source>
</evidence>
<dbReference type="NCBIfam" id="TIGR00336">
    <property type="entry name" value="pyrE"/>
    <property type="match status" value="1"/>
</dbReference>
<comment type="subunit">
    <text evidence="6">Homodimer.</text>
</comment>
<dbReference type="Pfam" id="PF00156">
    <property type="entry name" value="Pribosyltran"/>
    <property type="match status" value="1"/>
</dbReference>
<comment type="function">
    <text evidence="6">Catalyzes the transfer of a ribosyl phosphate group from 5-phosphoribose 1-diphosphate to orotate, leading to the formation of orotidine monophosphate (OMP).</text>
</comment>
<keyword evidence="9" id="KW-1185">Reference proteome</keyword>
<evidence type="ECO:0000259" key="7">
    <source>
        <dbReference type="Pfam" id="PF00156"/>
    </source>
</evidence>
<dbReference type="GO" id="GO:0016757">
    <property type="term" value="F:glycosyltransferase activity"/>
    <property type="evidence" value="ECO:0007669"/>
    <property type="project" value="UniProtKB-KW"/>
</dbReference>
<evidence type="ECO:0000256" key="6">
    <source>
        <dbReference type="HAMAP-Rule" id="MF_01208"/>
    </source>
</evidence>
<keyword evidence="6" id="KW-0460">Magnesium</keyword>
<dbReference type="EC" id="2.4.2.10" evidence="2 6"/>
<keyword evidence="4 6" id="KW-0808">Transferase</keyword>
<sequence length="212" mass="23302">MSTPKQFAEKLLQIKALQVNLQKPYTWASGWRSPVYCDNRKVLSHPYVRDFVKSELANMILDKFPDADVIAGVATAGIAHGVMAADLLKLPFVYVRAKPKEHGMGNQIEGELAPGKKVVVVEDLISTGKSSLQVVDALRAHGADVVGMCGLFTYGFPVADDAFAQAGLPLYTISNYTALMEVAEEQQLVRPEDKEVLAMWRKDPASWQPPVM</sequence>
<keyword evidence="3 6" id="KW-0328">Glycosyltransferase</keyword>
<dbReference type="EMBL" id="BAABFA010000024">
    <property type="protein sequence ID" value="GAA4469760.1"/>
    <property type="molecule type" value="Genomic_DNA"/>
</dbReference>
<comment type="caution">
    <text evidence="6">Lacks conserved residue(s) required for the propagation of feature annotation.</text>
</comment>
<dbReference type="SUPFAM" id="SSF53271">
    <property type="entry name" value="PRTase-like"/>
    <property type="match status" value="1"/>
</dbReference>
<accession>A0ABP8NPU0</accession>
<reference evidence="9" key="1">
    <citation type="journal article" date="2019" name="Int. J. Syst. Evol. Microbiol.">
        <title>The Global Catalogue of Microorganisms (GCM) 10K type strain sequencing project: providing services to taxonomists for standard genome sequencing and annotation.</title>
        <authorList>
            <consortium name="The Broad Institute Genomics Platform"/>
            <consortium name="The Broad Institute Genome Sequencing Center for Infectious Disease"/>
            <person name="Wu L."/>
            <person name="Ma J."/>
        </authorList>
    </citation>
    <scope>NUCLEOTIDE SEQUENCE [LARGE SCALE GENOMIC DNA]</scope>
    <source>
        <strain evidence="9">JCM 32105</strain>
    </source>
</reference>
<evidence type="ECO:0000256" key="1">
    <source>
        <dbReference type="ARBA" id="ARBA00004889"/>
    </source>
</evidence>
<dbReference type="PANTHER" id="PTHR19278">
    <property type="entry name" value="OROTATE PHOSPHORIBOSYLTRANSFERASE"/>
    <property type="match status" value="1"/>
</dbReference>
<dbReference type="Proteomes" id="UP001500067">
    <property type="component" value="Unassembled WGS sequence"/>
</dbReference>
<proteinExistence type="inferred from homology"/>
<dbReference type="InterPro" id="IPR004467">
    <property type="entry name" value="Or_phspho_trans_dom"/>
</dbReference>
<dbReference type="PANTHER" id="PTHR19278:SF9">
    <property type="entry name" value="URIDINE 5'-MONOPHOSPHATE SYNTHASE"/>
    <property type="match status" value="1"/>
</dbReference>
<feature type="binding site" evidence="6">
    <location>
        <position position="96"/>
    </location>
    <ligand>
        <name>5-phospho-alpha-D-ribose 1-diphosphate</name>
        <dbReference type="ChEBI" id="CHEBI:58017"/>
        <note>ligand shared between dimeric partners</note>
    </ligand>
</feature>
<evidence type="ECO:0000256" key="4">
    <source>
        <dbReference type="ARBA" id="ARBA00022679"/>
    </source>
</evidence>
<feature type="binding site" evidence="6">
    <location>
        <position position="102"/>
    </location>
    <ligand>
        <name>5-phospho-alpha-D-ribose 1-diphosphate</name>
        <dbReference type="ChEBI" id="CHEBI:58017"/>
        <note>ligand shared between dimeric partners</note>
    </ligand>
</feature>
<evidence type="ECO:0000313" key="9">
    <source>
        <dbReference type="Proteomes" id="UP001500067"/>
    </source>
</evidence>
<comment type="caution">
    <text evidence="8">The sequence shown here is derived from an EMBL/GenBank/DDBJ whole genome shotgun (WGS) entry which is preliminary data.</text>
</comment>
<comment type="pathway">
    <text evidence="1 6">Pyrimidine metabolism; UMP biosynthesis via de novo pathway; UMP from orotate: step 1/2.</text>
</comment>
<dbReference type="InterPro" id="IPR000836">
    <property type="entry name" value="PRTase_dom"/>
</dbReference>